<dbReference type="EMBL" id="RQJO01000015">
    <property type="protein sequence ID" value="RRA98758.1"/>
    <property type="molecule type" value="Genomic_DNA"/>
</dbReference>
<organism evidence="1 2">
    <name type="scientific">Larkinella rosea</name>
    <dbReference type="NCBI Taxonomy" id="2025312"/>
    <lineage>
        <taxon>Bacteria</taxon>
        <taxon>Pseudomonadati</taxon>
        <taxon>Bacteroidota</taxon>
        <taxon>Cytophagia</taxon>
        <taxon>Cytophagales</taxon>
        <taxon>Spirosomataceae</taxon>
        <taxon>Larkinella</taxon>
    </lineage>
</organism>
<comment type="caution">
    <text evidence="1">The sequence shown here is derived from an EMBL/GenBank/DDBJ whole genome shotgun (WGS) entry which is preliminary data.</text>
</comment>
<dbReference type="AlphaFoldDB" id="A0A3P1BCI5"/>
<evidence type="ECO:0000313" key="1">
    <source>
        <dbReference type="EMBL" id="RRA98758.1"/>
    </source>
</evidence>
<proteinExistence type="predicted"/>
<protein>
    <submittedName>
        <fullName evidence="1">Uncharacterized protein</fullName>
    </submittedName>
</protein>
<dbReference type="Proteomes" id="UP000271925">
    <property type="component" value="Unassembled WGS sequence"/>
</dbReference>
<sequence>MKNKALTVLSVDLNSYKTHPPLLVISASAEMAHGGYLRAYLVPYVYITPPIDGIWDFDFVGEYPDNGVRTDVITIAIAEPFLWKDYPRGVRGIRIHGSLNKLTRLISQKSEVLFSVDGGDLPRGI</sequence>
<name>A0A3P1BCI5_9BACT</name>
<dbReference type="RefSeq" id="WP_124878596.1">
    <property type="nucleotide sequence ID" value="NZ_RQJO01000015.1"/>
</dbReference>
<accession>A0A3P1BCI5</accession>
<evidence type="ECO:0000313" key="2">
    <source>
        <dbReference type="Proteomes" id="UP000271925"/>
    </source>
</evidence>
<gene>
    <name evidence="1" type="ORF">EHT25_27585</name>
</gene>
<dbReference type="OrthoDB" id="278527at2"/>
<keyword evidence="2" id="KW-1185">Reference proteome</keyword>
<reference evidence="1 2" key="1">
    <citation type="submission" date="2018-11" db="EMBL/GenBank/DDBJ databases">
        <authorList>
            <person name="Zhou Z."/>
            <person name="Wang G."/>
        </authorList>
    </citation>
    <scope>NUCLEOTIDE SEQUENCE [LARGE SCALE GENOMIC DNA]</scope>
    <source>
        <strain evidence="1 2">KCTC52004</strain>
    </source>
</reference>